<evidence type="ECO:0000313" key="1">
    <source>
        <dbReference type="EMBL" id="QPV64317.1"/>
    </source>
</evidence>
<keyword evidence="2" id="KW-1185">Reference proteome</keyword>
<dbReference type="EMBL" id="CP065856">
    <property type="protein sequence ID" value="QPV64317.1"/>
    <property type="molecule type" value="Genomic_DNA"/>
</dbReference>
<name>A0A7T3KWG6_9EURY</name>
<organism evidence="1 2">
    <name type="scientific">Halosimplex litoreum</name>
    <dbReference type="NCBI Taxonomy" id="1198301"/>
    <lineage>
        <taxon>Archaea</taxon>
        <taxon>Methanobacteriati</taxon>
        <taxon>Methanobacteriota</taxon>
        <taxon>Stenosarchaea group</taxon>
        <taxon>Halobacteria</taxon>
        <taxon>Halobacteriales</taxon>
        <taxon>Haloarculaceae</taxon>
        <taxon>Halosimplex</taxon>
    </lineage>
</organism>
<dbReference type="AlphaFoldDB" id="A0A7T3KWG6"/>
<dbReference type="GeneID" id="60588188"/>
<dbReference type="InterPro" id="IPR016024">
    <property type="entry name" value="ARM-type_fold"/>
</dbReference>
<gene>
    <name evidence="1" type="ORF">I7X12_06805</name>
</gene>
<evidence type="ECO:0000313" key="2">
    <source>
        <dbReference type="Proteomes" id="UP000595001"/>
    </source>
</evidence>
<dbReference type="InterPro" id="IPR014825">
    <property type="entry name" value="DNA_alkylation"/>
</dbReference>
<dbReference type="Pfam" id="PF08713">
    <property type="entry name" value="DNA_alkylation"/>
    <property type="match status" value="1"/>
</dbReference>
<protein>
    <submittedName>
        <fullName evidence="1">DNA alkylation repair protein</fullName>
    </submittedName>
</protein>
<proteinExistence type="predicted"/>
<dbReference type="Gene3D" id="1.25.10.10">
    <property type="entry name" value="Leucine-rich Repeat Variant"/>
    <property type="match status" value="1"/>
</dbReference>
<dbReference type="Proteomes" id="UP000595001">
    <property type="component" value="Chromosome"/>
</dbReference>
<dbReference type="SUPFAM" id="SSF48371">
    <property type="entry name" value="ARM repeat"/>
    <property type="match status" value="2"/>
</dbReference>
<dbReference type="OrthoDB" id="350515at2157"/>
<reference evidence="1 2" key="1">
    <citation type="submission" date="2020-12" db="EMBL/GenBank/DDBJ databases">
        <title>Halosimplex halophilum sp. nov. and Halosimplex salinum sp. nov., two new members of the genus Halosimplex.</title>
        <authorList>
            <person name="Cui H.L."/>
        </authorList>
    </citation>
    <scope>NUCLEOTIDE SEQUENCE [LARGE SCALE GENOMIC DNA]</scope>
    <source>
        <strain evidence="1 2">YGH94</strain>
    </source>
</reference>
<accession>A0A7T3KWG6</accession>
<dbReference type="InterPro" id="IPR011989">
    <property type="entry name" value="ARM-like"/>
</dbReference>
<dbReference type="RefSeq" id="WP_198063090.1">
    <property type="nucleotide sequence ID" value="NZ_CP065856.1"/>
</dbReference>
<dbReference type="KEGG" id="hlt:I7X12_06805"/>
<sequence>MDFDDIGLPEIRDRADEYYRDHTWDDIESLPERDRDHLAFKAEAWARKAVVEDAIPERLDYLRDISRHEDWRVREAVAMALKYVNEHAFERTKGAWHEWVTHDDNYVRRACEVGLMTVPPEQVRPALELLDHLVSDSDDYVQKSCGGFAVSVVASKDRAVGSEFLDRWSRSDDVRTRWNAAKAVGGAYGGSDHVLELAYRLSGDSEYKVRRATASALREWFDKDPSVRERVEQWDDREEFLARL</sequence>